<gene>
    <name evidence="8" type="ORF">ACFOOQ_03620</name>
</gene>
<evidence type="ECO:0000259" key="7">
    <source>
        <dbReference type="PROSITE" id="PS50850"/>
    </source>
</evidence>
<dbReference type="SUPFAM" id="SSF103473">
    <property type="entry name" value="MFS general substrate transporter"/>
    <property type="match status" value="1"/>
</dbReference>
<evidence type="ECO:0000256" key="4">
    <source>
        <dbReference type="ARBA" id="ARBA00022989"/>
    </source>
</evidence>
<keyword evidence="3 6" id="KW-0812">Transmembrane</keyword>
<feature type="transmembrane region" description="Helical" evidence="6">
    <location>
        <begin position="71"/>
        <end position="91"/>
    </location>
</feature>
<evidence type="ECO:0000256" key="3">
    <source>
        <dbReference type="ARBA" id="ARBA00022692"/>
    </source>
</evidence>
<dbReference type="InterPro" id="IPR050189">
    <property type="entry name" value="MFS_Efflux_Transporters"/>
</dbReference>
<evidence type="ECO:0000313" key="8">
    <source>
        <dbReference type="EMBL" id="MFC3674617.1"/>
    </source>
</evidence>
<keyword evidence="2" id="KW-1003">Cell membrane</keyword>
<dbReference type="Proteomes" id="UP001595711">
    <property type="component" value="Unassembled WGS sequence"/>
</dbReference>
<feature type="transmembrane region" description="Helical" evidence="6">
    <location>
        <begin position="159"/>
        <end position="181"/>
    </location>
</feature>
<dbReference type="EMBL" id="JBHRYJ010000001">
    <property type="protein sequence ID" value="MFC3674617.1"/>
    <property type="molecule type" value="Genomic_DNA"/>
</dbReference>
<feature type="transmembrane region" description="Helical" evidence="6">
    <location>
        <begin position="44"/>
        <end position="64"/>
    </location>
</feature>
<organism evidence="8 9">
    <name type="scientific">Ferrovibrio xuzhouensis</name>
    <dbReference type="NCBI Taxonomy" id="1576914"/>
    <lineage>
        <taxon>Bacteria</taxon>
        <taxon>Pseudomonadati</taxon>
        <taxon>Pseudomonadota</taxon>
        <taxon>Alphaproteobacteria</taxon>
        <taxon>Rhodospirillales</taxon>
        <taxon>Rhodospirillaceae</taxon>
        <taxon>Ferrovibrio</taxon>
    </lineage>
</organism>
<feature type="transmembrane region" description="Helical" evidence="6">
    <location>
        <begin position="210"/>
        <end position="236"/>
    </location>
</feature>
<feature type="transmembrane region" description="Helical" evidence="6">
    <location>
        <begin position="97"/>
        <end position="120"/>
    </location>
</feature>
<evidence type="ECO:0000313" key="9">
    <source>
        <dbReference type="Proteomes" id="UP001595711"/>
    </source>
</evidence>
<keyword evidence="5 6" id="KW-0472">Membrane</keyword>
<protein>
    <submittedName>
        <fullName evidence="8">MFS transporter</fullName>
    </submittedName>
</protein>
<dbReference type="InterPro" id="IPR011701">
    <property type="entry name" value="MFS"/>
</dbReference>
<feature type="transmembrane region" description="Helical" evidence="6">
    <location>
        <begin position="341"/>
        <end position="361"/>
    </location>
</feature>
<dbReference type="Pfam" id="PF07690">
    <property type="entry name" value="MFS_1"/>
    <property type="match status" value="1"/>
</dbReference>
<keyword evidence="9" id="KW-1185">Reference proteome</keyword>
<sequence length="407" mass="42338">MSSRHLILLLSGLEVLAILPIASFPALLTDFIAAWDLTKTEAGWIAGVYYLGYMLLVTPAVTLTDRFDARTVFVLGCAVTGISTLAFAVFADGFWSGFLLRAIGGAGQAAVYMPGLRALTDRLKGGEQSRAVTFYTASYSIAISLSFTVTGLLAERYGWRISFAVVGIACLVSAVAAWVALKPQPPQHANGRPLFALKPVLRNRDAMGYIIGYAAHGFELTAMRAWLTAFLVFVLARDAAVAASLPSPTVLAAIITLIGLPASLLGNELALKIGRRRALVLIMGISGLMGLVLGFTAGLPVWAVLVYSAVYYVFIGGDSGALTAGMLAAAEPAHRGSTMAVHSAFGFGISVLGPLCVGLALDQVEHAAGGQSIVTWGIGLAVMGLGALLGPVALLWTARKAAASPGV</sequence>
<evidence type="ECO:0000256" key="1">
    <source>
        <dbReference type="ARBA" id="ARBA00004651"/>
    </source>
</evidence>
<feature type="domain" description="Major facilitator superfamily (MFS) profile" evidence="7">
    <location>
        <begin position="1"/>
        <end position="402"/>
    </location>
</feature>
<dbReference type="PROSITE" id="PS50850">
    <property type="entry name" value="MFS"/>
    <property type="match status" value="1"/>
</dbReference>
<evidence type="ECO:0000256" key="6">
    <source>
        <dbReference type="SAM" id="Phobius"/>
    </source>
</evidence>
<feature type="transmembrane region" description="Helical" evidence="6">
    <location>
        <begin position="373"/>
        <end position="396"/>
    </location>
</feature>
<keyword evidence="4 6" id="KW-1133">Transmembrane helix</keyword>
<feature type="transmembrane region" description="Helical" evidence="6">
    <location>
        <begin position="132"/>
        <end position="153"/>
    </location>
</feature>
<evidence type="ECO:0000256" key="5">
    <source>
        <dbReference type="ARBA" id="ARBA00023136"/>
    </source>
</evidence>
<evidence type="ECO:0000256" key="2">
    <source>
        <dbReference type="ARBA" id="ARBA00022475"/>
    </source>
</evidence>
<accession>A0ABV7VCD5</accession>
<feature type="transmembrane region" description="Helical" evidence="6">
    <location>
        <begin position="278"/>
        <end position="303"/>
    </location>
</feature>
<proteinExistence type="predicted"/>
<dbReference type="PANTHER" id="PTHR43124">
    <property type="entry name" value="PURINE EFFLUX PUMP PBUE"/>
    <property type="match status" value="1"/>
</dbReference>
<dbReference type="InterPro" id="IPR020846">
    <property type="entry name" value="MFS_dom"/>
</dbReference>
<feature type="transmembrane region" description="Helical" evidence="6">
    <location>
        <begin position="309"/>
        <end position="329"/>
    </location>
</feature>
<dbReference type="Gene3D" id="1.20.1250.20">
    <property type="entry name" value="MFS general substrate transporter like domains"/>
    <property type="match status" value="1"/>
</dbReference>
<dbReference type="PANTHER" id="PTHR43124:SF3">
    <property type="entry name" value="CHLORAMPHENICOL EFFLUX PUMP RV0191"/>
    <property type="match status" value="1"/>
</dbReference>
<feature type="transmembrane region" description="Helical" evidence="6">
    <location>
        <begin position="248"/>
        <end position="266"/>
    </location>
</feature>
<dbReference type="RefSeq" id="WP_379721908.1">
    <property type="nucleotide sequence ID" value="NZ_JBHRYJ010000001.1"/>
</dbReference>
<name>A0ABV7VCD5_9PROT</name>
<comment type="subcellular location">
    <subcellularLocation>
        <location evidence="1">Cell membrane</location>
        <topology evidence="1">Multi-pass membrane protein</topology>
    </subcellularLocation>
</comment>
<dbReference type="InterPro" id="IPR036259">
    <property type="entry name" value="MFS_trans_sf"/>
</dbReference>
<reference evidence="9" key="1">
    <citation type="journal article" date="2019" name="Int. J. Syst. Evol. Microbiol.">
        <title>The Global Catalogue of Microorganisms (GCM) 10K type strain sequencing project: providing services to taxonomists for standard genome sequencing and annotation.</title>
        <authorList>
            <consortium name="The Broad Institute Genomics Platform"/>
            <consortium name="The Broad Institute Genome Sequencing Center for Infectious Disease"/>
            <person name="Wu L."/>
            <person name="Ma J."/>
        </authorList>
    </citation>
    <scope>NUCLEOTIDE SEQUENCE [LARGE SCALE GENOMIC DNA]</scope>
    <source>
        <strain evidence="9">KCTC 42182</strain>
    </source>
</reference>
<comment type="caution">
    <text evidence="8">The sequence shown here is derived from an EMBL/GenBank/DDBJ whole genome shotgun (WGS) entry which is preliminary data.</text>
</comment>